<dbReference type="EMBL" id="APOH01000016">
    <property type="protein sequence ID" value="ENU18893.1"/>
    <property type="molecule type" value="Genomic_DNA"/>
</dbReference>
<dbReference type="InterPro" id="IPR039261">
    <property type="entry name" value="FNR_nucleotide-bd"/>
</dbReference>
<dbReference type="PANTHER" id="PTHR47354">
    <property type="entry name" value="NADH OXIDOREDUCTASE HCR"/>
    <property type="match status" value="1"/>
</dbReference>
<dbReference type="PANTHER" id="PTHR47354:SF6">
    <property type="entry name" value="NADH OXIDOREDUCTASE HCR"/>
    <property type="match status" value="1"/>
</dbReference>
<dbReference type="SUPFAM" id="SSF52343">
    <property type="entry name" value="Ferredoxin reductase-like, C-terminal NADP-linked domain"/>
    <property type="match status" value="1"/>
</dbReference>
<proteinExistence type="inferred from homology"/>
<dbReference type="Gene3D" id="3.40.50.80">
    <property type="entry name" value="Nucleotide-binding domain of ferredoxin-NADP reductase (FNR) module"/>
    <property type="match status" value="1"/>
</dbReference>
<keyword evidence="4" id="KW-0479">Metal-binding</keyword>
<dbReference type="eggNOG" id="COG1018">
    <property type="taxonomic scope" value="Bacteria"/>
</dbReference>
<dbReference type="SUPFAM" id="SSF54292">
    <property type="entry name" value="2Fe-2S ferredoxin-like"/>
    <property type="match status" value="1"/>
</dbReference>
<dbReference type="InterPro" id="IPR036010">
    <property type="entry name" value="2Fe-2S_ferredoxin-like_sf"/>
</dbReference>
<dbReference type="OrthoDB" id="9796486at2"/>
<protein>
    <recommendedName>
        <fullName evidence="15">Flavodoxin reductase</fullName>
    </recommendedName>
</protein>
<keyword evidence="7" id="KW-0408">Iron</keyword>
<evidence type="ECO:0000256" key="8">
    <source>
        <dbReference type="ARBA" id="ARBA00023014"/>
    </source>
</evidence>
<dbReference type="PROSITE" id="PS00197">
    <property type="entry name" value="2FE2S_FER_1"/>
    <property type="match status" value="1"/>
</dbReference>
<accession>N8Q6P3</accession>
<dbReference type="InterPro" id="IPR017927">
    <property type="entry name" value="FAD-bd_FR_type"/>
</dbReference>
<dbReference type="PATRIC" id="fig|1217715.3.peg.2519"/>
<keyword evidence="6" id="KW-0560">Oxidoreductase</keyword>
<dbReference type="SUPFAM" id="SSF63380">
    <property type="entry name" value="Riboflavin synthase domain-like"/>
    <property type="match status" value="1"/>
</dbReference>
<dbReference type="Pfam" id="PF00970">
    <property type="entry name" value="FAD_binding_6"/>
    <property type="match status" value="1"/>
</dbReference>
<gene>
    <name evidence="13" type="ORF">F994_02577</name>
</gene>
<dbReference type="PRINTS" id="PR00410">
    <property type="entry name" value="PHEHYDRXLASE"/>
</dbReference>
<keyword evidence="8" id="KW-0411">Iron-sulfur</keyword>
<dbReference type="PROSITE" id="PS51384">
    <property type="entry name" value="FAD_FR"/>
    <property type="match status" value="1"/>
</dbReference>
<dbReference type="Proteomes" id="UP000013086">
    <property type="component" value="Unassembled WGS sequence"/>
</dbReference>
<dbReference type="InterPro" id="IPR012675">
    <property type="entry name" value="Beta-grasp_dom_sf"/>
</dbReference>
<dbReference type="InterPro" id="IPR017938">
    <property type="entry name" value="Riboflavin_synthase-like_b-brl"/>
</dbReference>
<evidence type="ECO:0000256" key="5">
    <source>
        <dbReference type="ARBA" id="ARBA00022827"/>
    </source>
</evidence>
<dbReference type="PROSITE" id="PS51085">
    <property type="entry name" value="2FE2S_FER_2"/>
    <property type="match status" value="1"/>
</dbReference>
<dbReference type="InterPro" id="IPR008333">
    <property type="entry name" value="Cbr1-like_FAD-bd_dom"/>
</dbReference>
<dbReference type="Gene3D" id="3.10.20.30">
    <property type="match status" value="1"/>
</dbReference>
<sequence length="388" mass="43479">MSNIQVLNAVTGYQEIIQAKNALEQSGTDFSEYTGQIANIMQTLHPKRLNLVVVEIIQETVTTTTIRLASKHKNPLPAFQAGQYINLFLTIQGTYTARPYAIASSPSENQYYDLTIKKADGGFVSHYLVDQVVIGQEFQSSGPMGNFHHNPLFHGNDLVFLAGGSGSVPARSMLLNILDQNLQQRFHLIYLNSFENDVIYAEELRELARQYDHFTLTEIITRPTAQYQGETGRLSKERLTSLLGTSLENKMFYICGPTPFNQSCQQLLADLAVPAKRIRVEANGAPKTPHQQQHWPTEICLTQEVTVTVKGKGQFKTTVGEPLLNSLERNGYFVENACRSGECSLCRVKLISGQVFNPEEAHLRKSDRNFGWIYSCVAFPLTDIEVLI</sequence>
<dbReference type="Pfam" id="PF00175">
    <property type="entry name" value="NAD_binding_1"/>
    <property type="match status" value="1"/>
</dbReference>
<keyword evidence="2" id="KW-0285">Flavoprotein</keyword>
<feature type="domain" description="FAD-binding FR-type" evidence="12">
    <location>
        <begin position="46"/>
        <end position="150"/>
    </location>
</feature>
<dbReference type="GO" id="GO:0046872">
    <property type="term" value="F:metal ion binding"/>
    <property type="evidence" value="ECO:0007669"/>
    <property type="project" value="UniProtKB-KW"/>
</dbReference>
<name>N8Q6P3_9GAMM</name>
<evidence type="ECO:0000256" key="9">
    <source>
        <dbReference type="ARBA" id="ARBA00034078"/>
    </source>
</evidence>
<comment type="cofactor">
    <cofactor evidence="9">
        <name>[2Fe-2S] cluster</name>
        <dbReference type="ChEBI" id="CHEBI:190135"/>
    </cofactor>
</comment>
<dbReference type="PRINTS" id="PR00371">
    <property type="entry name" value="FPNCR"/>
</dbReference>
<dbReference type="InterPro" id="IPR001709">
    <property type="entry name" value="Flavoprot_Pyr_Nucl_cyt_Rdtase"/>
</dbReference>
<dbReference type="InterPro" id="IPR001433">
    <property type="entry name" value="OxRdtase_FAD/NAD-bd"/>
</dbReference>
<evidence type="ECO:0000256" key="4">
    <source>
        <dbReference type="ARBA" id="ARBA00022723"/>
    </source>
</evidence>
<keyword evidence="3" id="KW-0001">2Fe-2S</keyword>
<evidence type="ECO:0000256" key="1">
    <source>
        <dbReference type="ARBA" id="ARBA00001974"/>
    </source>
</evidence>
<dbReference type="InterPro" id="IPR001041">
    <property type="entry name" value="2Fe-2S_ferredoxin-type"/>
</dbReference>
<keyword evidence="5" id="KW-0274">FAD</keyword>
<evidence type="ECO:0000259" key="12">
    <source>
        <dbReference type="PROSITE" id="PS51384"/>
    </source>
</evidence>
<comment type="cofactor">
    <cofactor evidence="1">
        <name>FAD</name>
        <dbReference type="ChEBI" id="CHEBI:57692"/>
    </cofactor>
</comment>
<dbReference type="Gene3D" id="2.40.30.10">
    <property type="entry name" value="Translation factors"/>
    <property type="match status" value="1"/>
</dbReference>
<feature type="domain" description="2Fe-2S ferredoxin-type" evidence="11">
    <location>
        <begin position="303"/>
        <end position="388"/>
    </location>
</feature>
<dbReference type="RefSeq" id="WP_004649122.1">
    <property type="nucleotide sequence ID" value="NZ_KB849164.1"/>
</dbReference>
<comment type="caution">
    <text evidence="13">The sequence shown here is derived from an EMBL/GenBank/DDBJ whole genome shotgun (WGS) entry which is preliminary data.</text>
</comment>
<evidence type="ECO:0000256" key="2">
    <source>
        <dbReference type="ARBA" id="ARBA00022630"/>
    </source>
</evidence>
<comment type="similarity">
    <text evidence="10">In the N-terminal section; belongs to the FAD-binding oxidoreductase type 6 family.</text>
</comment>
<reference evidence="13 14" key="1">
    <citation type="submission" date="2013-02" db="EMBL/GenBank/DDBJ databases">
        <title>The Genome Sequence of Acinetobacter sp. ANC 3994.</title>
        <authorList>
            <consortium name="The Broad Institute Genome Sequencing Platform"/>
            <consortium name="The Broad Institute Genome Sequencing Center for Infectious Disease"/>
            <person name="Cerqueira G."/>
            <person name="Feldgarden M."/>
            <person name="Courvalin P."/>
            <person name="Perichon B."/>
            <person name="Grillot-Courvalin C."/>
            <person name="Clermont D."/>
            <person name="Rocha E."/>
            <person name="Yoon E.-J."/>
            <person name="Nemec A."/>
            <person name="Walker B."/>
            <person name="Young S.K."/>
            <person name="Zeng Q."/>
            <person name="Gargeya S."/>
            <person name="Fitzgerald M."/>
            <person name="Haas B."/>
            <person name="Abouelleil A."/>
            <person name="Alvarado L."/>
            <person name="Arachchi H.M."/>
            <person name="Berlin A.M."/>
            <person name="Chapman S.B."/>
            <person name="Dewar J."/>
            <person name="Goldberg J."/>
            <person name="Griggs A."/>
            <person name="Gujja S."/>
            <person name="Hansen M."/>
            <person name="Howarth C."/>
            <person name="Imamovic A."/>
            <person name="Larimer J."/>
            <person name="McCowan C."/>
            <person name="Murphy C."/>
            <person name="Neiman D."/>
            <person name="Pearson M."/>
            <person name="Priest M."/>
            <person name="Roberts A."/>
            <person name="Saif S."/>
            <person name="Shea T."/>
            <person name="Sisk P."/>
            <person name="Sykes S."/>
            <person name="Wortman J."/>
            <person name="Nusbaum C."/>
            <person name="Birren B."/>
        </authorList>
    </citation>
    <scope>NUCLEOTIDE SEQUENCE [LARGE SCALE GENOMIC DNA]</scope>
    <source>
        <strain evidence="13 14">ANC 3994</strain>
    </source>
</reference>
<evidence type="ECO:0000256" key="3">
    <source>
        <dbReference type="ARBA" id="ARBA00022714"/>
    </source>
</evidence>
<evidence type="ECO:0000259" key="11">
    <source>
        <dbReference type="PROSITE" id="PS51085"/>
    </source>
</evidence>
<evidence type="ECO:0000313" key="14">
    <source>
        <dbReference type="Proteomes" id="UP000013086"/>
    </source>
</evidence>
<dbReference type="Pfam" id="PF00111">
    <property type="entry name" value="Fer2"/>
    <property type="match status" value="1"/>
</dbReference>
<dbReference type="GO" id="GO:0051537">
    <property type="term" value="F:2 iron, 2 sulfur cluster binding"/>
    <property type="evidence" value="ECO:0007669"/>
    <property type="project" value="UniProtKB-KW"/>
</dbReference>
<dbReference type="CDD" id="cd06217">
    <property type="entry name" value="FNR_iron_sulfur_binding_3"/>
    <property type="match status" value="1"/>
</dbReference>
<dbReference type="InterPro" id="IPR006058">
    <property type="entry name" value="2Fe2S_fd_BS"/>
</dbReference>
<evidence type="ECO:0008006" key="15">
    <source>
        <dbReference type="Google" id="ProtNLM"/>
    </source>
</evidence>
<evidence type="ECO:0000256" key="7">
    <source>
        <dbReference type="ARBA" id="ARBA00023004"/>
    </source>
</evidence>
<evidence type="ECO:0000313" key="13">
    <source>
        <dbReference type="EMBL" id="ENU18893.1"/>
    </source>
</evidence>
<dbReference type="InterPro" id="IPR050415">
    <property type="entry name" value="MRET"/>
</dbReference>
<evidence type="ECO:0000256" key="6">
    <source>
        <dbReference type="ARBA" id="ARBA00023002"/>
    </source>
</evidence>
<evidence type="ECO:0000256" key="10">
    <source>
        <dbReference type="ARBA" id="ARBA00061434"/>
    </source>
</evidence>
<dbReference type="AlphaFoldDB" id="N8Q6P3"/>
<dbReference type="GO" id="GO:0016491">
    <property type="term" value="F:oxidoreductase activity"/>
    <property type="evidence" value="ECO:0007669"/>
    <property type="project" value="UniProtKB-KW"/>
</dbReference>
<dbReference type="HOGENOM" id="CLU_003827_14_1_6"/>
<organism evidence="13 14">
    <name type="scientific">Acinetobacter bohemicus ANC 3994</name>
    <dbReference type="NCBI Taxonomy" id="1217715"/>
    <lineage>
        <taxon>Bacteria</taxon>
        <taxon>Pseudomonadati</taxon>
        <taxon>Pseudomonadota</taxon>
        <taxon>Gammaproteobacteria</taxon>
        <taxon>Moraxellales</taxon>
        <taxon>Moraxellaceae</taxon>
        <taxon>Acinetobacter</taxon>
    </lineage>
</organism>
<dbReference type="CDD" id="cd00207">
    <property type="entry name" value="fer2"/>
    <property type="match status" value="1"/>
</dbReference>